<reference evidence="2" key="1">
    <citation type="submission" date="2017-07" db="EMBL/GenBank/DDBJ databases">
        <title>Brachybacterium sp. VR2415.</title>
        <authorList>
            <person name="Tak E.J."/>
            <person name="Bae J.-W."/>
        </authorList>
    </citation>
    <scope>NUCLEOTIDE SEQUENCE [LARGE SCALE GENOMIC DNA]</scope>
    <source>
        <strain evidence="2">VR2415</strain>
    </source>
</reference>
<dbReference type="Proteomes" id="UP000198398">
    <property type="component" value="Chromosome"/>
</dbReference>
<sequence length="64" mass="6543">MLGQQSHVPVAELCGILSAPAIGDRVADEQQFSGAGGAVEVMDDIVPDMAEGPDSVSTVRAFLS</sequence>
<accession>A0A220U9N8</accession>
<proteinExistence type="predicted"/>
<dbReference type="EMBL" id="CP022316">
    <property type="protein sequence ID" value="ASK64838.1"/>
    <property type="molecule type" value="Genomic_DNA"/>
</dbReference>
<evidence type="ECO:0000313" key="2">
    <source>
        <dbReference type="Proteomes" id="UP000198398"/>
    </source>
</evidence>
<organism evidence="1 2">
    <name type="scientific">Brachybacterium avium</name>
    <dbReference type="NCBI Taxonomy" id="2017485"/>
    <lineage>
        <taxon>Bacteria</taxon>
        <taxon>Bacillati</taxon>
        <taxon>Actinomycetota</taxon>
        <taxon>Actinomycetes</taxon>
        <taxon>Micrococcales</taxon>
        <taxon>Dermabacteraceae</taxon>
        <taxon>Brachybacterium</taxon>
    </lineage>
</organism>
<dbReference type="AlphaFoldDB" id="A0A220U9N8"/>
<dbReference type="KEGG" id="brv:CFK39_02165"/>
<gene>
    <name evidence="1" type="ORF">CFK39_02165</name>
</gene>
<keyword evidence="2" id="KW-1185">Reference proteome</keyword>
<protein>
    <submittedName>
        <fullName evidence="1">Uncharacterized protein</fullName>
    </submittedName>
</protein>
<evidence type="ECO:0000313" key="1">
    <source>
        <dbReference type="EMBL" id="ASK64838.1"/>
    </source>
</evidence>
<name>A0A220U9N8_9MICO</name>